<dbReference type="AlphaFoldDB" id="A0A5N7CLT6"/>
<name>A0A5N7CLT6_PETAA</name>
<organism evidence="1">
    <name type="scientific">Petromyces alliaceus</name>
    <name type="common">Aspergillus alliaceus</name>
    <dbReference type="NCBI Taxonomy" id="209559"/>
    <lineage>
        <taxon>Eukaryota</taxon>
        <taxon>Fungi</taxon>
        <taxon>Dikarya</taxon>
        <taxon>Ascomycota</taxon>
        <taxon>Pezizomycotina</taxon>
        <taxon>Eurotiomycetes</taxon>
        <taxon>Eurotiomycetidae</taxon>
        <taxon>Eurotiales</taxon>
        <taxon>Aspergillaceae</taxon>
        <taxon>Aspergillus</taxon>
        <taxon>Aspergillus subgen. Circumdati</taxon>
    </lineage>
</organism>
<reference evidence="1" key="1">
    <citation type="submission" date="2019-04" db="EMBL/GenBank/DDBJ databases">
        <title>Friends and foes A comparative genomics studyof 23 Aspergillus species from section Flavi.</title>
        <authorList>
            <consortium name="DOE Joint Genome Institute"/>
            <person name="Kjaerbolling I."/>
            <person name="Vesth T."/>
            <person name="Frisvad J.C."/>
            <person name="Nybo J.L."/>
            <person name="Theobald S."/>
            <person name="Kildgaard S."/>
            <person name="Isbrandt T."/>
            <person name="Kuo A."/>
            <person name="Sato A."/>
            <person name="Lyhne E.K."/>
            <person name="Kogle M.E."/>
            <person name="Wiebenga A."/>
            <person name="Kun R.S."/>
            <person name="Lubbers R.J."/>
            <person name="Makela M.R."/>
            <person name="Barry K."/>
            <person name="Chovatia M."/>
            <person name="Clum A."/>
            <person name="Daum C."/>
            <person name="Haridas S."/>
            <person name="He G."/>
            <person name="LaButti K."/>
            <person name="Lipzen A."/>
            <person name="Mondo S."/>
            <person name="Riley R."/>
            <person name="Salamov A."/>
            <person name="Simmons B.A."/>
            <person name="Magnuson J.K."/>
            <person name="Henrissat B."/>
            <person name="Mortensen U.H."/>
            <person name="Larsen T.O."/>
            <person name="Devries R.P."/>
            <person name="Grigoriev I.V."/>
            <person name="Machida M."/>
            <person name="Baker S.E."/>
            <person name="Andersen M.R."/>
        </authorList>
    </citation>
    <scope>NUCLEOTIDE SEQUENCE [LARGE SCALE GENOMIC DNA]</scope>
    <source>
        <strain evidence="1">IBT 14317</strain>
    </source>
</reference>
<proteinExistence type="predicted"/>
<sequence length="95" mass="10414">MQFELLFERKGFGFRRRQGLPLCPLIWTIQSVRLILFSRTANAVPVLFAAVGSVIGGVDDGGLKPGLPITAHWHSEGHHGPLDNAVIVHDGLFLM</sequence>
<gene>
    <name evidence="1" type="ORF">BDV23DRAFT_146455</name>
</gene>
<dbReference type="EMBL" id="ML735221">
    <property type="protein sequence ID" value="KAE8394819.1"/>
    <property type="molecule type" value="Genomic_DNA"/>
</dbReference>
<feature type="non-terminal residue" evidence="1">
    <location>
        <position position="95"/>
    </location>
</feature>
<protein>
    <submittedName>
        <fullName evidence="1">Uncharacterized protein</fullName>
    </submittedName>
</protein>
<dbReference type="Proteomes" id="UP000326877">
    <property type="component" value="Unassembled WGS sequence"/>
</dbReference>
<accession>A0A5N7CLT6</accession>
<evidence type="ECO:0000313" key="1">
    <source>
        <dbReference type="EMBL" id="KAE8394819.1"/>
    </source>
</evidence>